<feature type="non-terminal residue" evidence="1">
    <location>
        <position position="410"/>
    </location>
</feature>
<dbReference type="AlphaFoldDB" id="A0A3B1DR73"/>
<sequence length="410" mass="48156">EKNNEDKAKSNFGRESRNVMKALNRDPNAPLTDREKIHHVLSRFSFGATPELMKEVEEMGLEKWLDIQFKGDLPESRVFQSRLNSLESLKMSNAEIVKKYRPVMPPELSLKNKLTIEQRRERSRILRSRYIPRDQLKDYVLLSAIYGKNQLKETVSDFWRNHFNVEVTKGMALYYTTTYERDVIRAEALGTFKAMLNKEARHPAMLVYLDNYISRSIPPKKLLATMRKEYGKSRNYRKAVRAADIAKMRGLNENYARELMELHTLGVDNYYTQKDVIAVAEALTGWTISRGKDKPITFQYRKDMHTPANRRILKVRVRGNAIDSQKEGQRVLDLLARHPGTARFISYKLCRHFVNDNPSRGMVGRVSRVFKRRKKTDLKATYRAILRDKEFYNPENYQTKFKRPMEYIVS</sequence>
<feature type="non-terminal residue" evidence="1">
    <location>
        <position position="1"/>
    </location>
</feature>
<dbReference type="EMBL" id="UOGL01000324">
    <property type="protein sequence ID" value="VAX39373.1"/>
    <property type="molecule type" value="Genomic_DNA"/>
</dbReference>
<organism evidence="1">
    <name type="scientific">hydrothermal vent metagenome</name>
    <dbReference type="NCBI Taxonomy" id="652676"/>
    <lineage>
        <taxon>unclassified sequences</taxon>
        <taxon>metagenomes</taxon>
        <taxon>ecological metagenomes</taxon>
    </lineage>
</organism>
<evidence type="ECO:0000313" key="1">
    <source>
        <dbReference type="EMBL" id="VAX39373.1"/>
    </source>
</evidence>
<reference evidence="1" key="1">
    <citation type="submission" date="2018-06" db="EMBL/GenBank/DDBJ databases">
        <authorList>
            <person name="Zhirakovskaya E."/>
        </authorList>
    </citation>
    <scope>NUCLEOTIDE SEQUENCE</scope>
</reference>
<accession>A0A3B1DR73</accession>
<dbReference type="InterPro" id="IPR014917">
    <property type="entry name" value="DUF1800"/>
</dbReference>
<gene>
    <name evidence="1" type="ORF">MNBD_PLANCTO02-682</name>
</gene>
<evidence type="ECO:0008006" key="2">
    <source>
        <dbReference type="Google" id="ProtNLM"/>
    </source>
</evidence>
<dbReference type="Pfam" id="PF08811">
    <property type="entry name" value="DUF1800"/>
    <property type="match status" value="1"/>
</dbReference>
<name>A0A3B1DR73_9ZZZZ</name>
<protein>
    <recommendedName>
        <fullName evidence="2">DUF1800 domain-containing protein</fullName>
    </recommendedName>
</protein>
<proteinExistence type="predicted"/>